<dbReference type="EMBL" id="PGCJ01000382">
    <property type="protein sequence ID" value="PLW30301.1"/>
    <property type="molecule type" value="Genomic_DNA"/>
</dbReference>
<comment type="caution">
    <text evidence="1">The sequence shown here is derived from an EMBL/GenBank/DDBJ whole genome shotgun (WGS) entry which is preliminary data.</text>
</comment>
<protein>
    <submittedName>
        <fullName evidence="1">Uncharacterized protein</fullName>
    </submittedName>
</protein>
<sequence length="125" mass="13272">MLPDILEMLLDILNRISGTRFHVSIPVSEADSSSAAFSHQDLSGNLKATDVTSVAQTDFMSAGPTDTLEQRNNVSVGPADVTSVYKTDVTSVAATDLAAGGCNRYNPFGGVVLQCCLLLHMQRLV</sequence>
<name>A0A2N5TXT4_9BASI</name>
<gene>
    <name evidence="1" type="ORF">PCANC_25457</name>
</gene>
<reference evidence="1 2" key="1">
    <citation type="submission" date="2017-11" db="EMBL/GenBank/DDBJ databases">
        <title>De novo assembly and phasing of dikaryotic genomes from two isolates of Puccinia coronata f. sp. avenae, the causal agent of oat crown rust.</title>
        <authorList>
            <person name="Miller M.E."/>
            <person name="Zhang Y."/>
            <person name="Omidvar V."/>
            <person name="Sperschneider J."/>
            <person name="Schwessinger B."/>
            <person name="Raley C."/>
            <person name="Palmer J.M."/>
            <person name="Garnica D."/>
            <person name="Upadhyaya N."/>
            <person name="Rathjen J."/>
            <person name="Taylor J.M."/>
            <person name="Park R.F."/>
            <person name="Dodds P.N."/>
            <person name="Hirsch C.D."/>
            <person name="Kianian S.F."/>
            <person name="Figueroa M."/>
        </authorList>
    </citation>
    <scope>NUCLEOTIDE SEQUENCE [LARGE SCALE GENOMIC DNA]</scope>
    <source>
        <strain evidence="1">12NC29</strain>
    </source>
</reference>
<accession>A0A2N5TXT4</accession>
<dbReference type="Proteomes" id="UP000235388">
    <property type="component" value="Unassembled WGS sequence"/>
</dbReference>
<proteinExistence type="predicted"/>
<dbReference type="OrthoDB" id="2831684at2759"/>
<organism evidence="1 2">
    <name type="scientific">Puccinia coronata f. sp. avenae</name>
    <dbReference type="NCBI Taxonomy" id="200324"/>
    <lineage>
        <taxon>Eukaryota</taxon>
        <taxon>Fungi</taxon>
        <taxon>Dikarya</taxon>
        <taxon>Basidiomycota</taxon>
        <taxon>Pucciniomycotina</taxon>
        <taxon>Pucciniomycetes</taxon>
        <taxon>Pucciniales</taxon>
        <taxon>Pucciniaceae</taxon>
        <taxon>Puccinia</taxon>
    </lineage>
</organism>
<dbReference type="AlphaFoldDB" id="A0A2N5TXT4"/>
<evidence type="ECO:0000313" key="2">
    <source>
        <dbReference type="Proteomes" id="UP000235388"/>
    </source>
</evidence>
<evidence type="ECO:0000313" key="1">
    <source>
        <dbReference type="EMBL" id="PLW30301.1"/>
    </source>
</evidence>
<keyword evidence="2" id="KW-1185">Reference proteome</keyword>